<gene>
    <name evidence="3" type="ORF">QQ91_0021465</name>
</gene>
<feature type="signal peptide" evidence="2">
    <location>
        <begin position="1"/>
        <end position="25"/>
    </location>
</feature>
<dbReference type="Pfam" id="PF13365">
    <property type="entry name" value="Trypsin_2"/>
    <property type="match status" value="1"/>
</dbReference>
<feature type="repeat" description="TPR" evidence="1">
    <location>
        <begin position="280"/>
        <end position="313"/>
    </location>
</feature>
<dbReference type="PANTHER" id="PTHR43019:SF23">
    <property type="entry name" value="PROTEASE DO-LIKE 5, CHLOROPLASTIC"/>
    <property type="match status" value="1"/>
</dbReference>
<keyword evidence="2" id="KW-0732">Signal</keyword>
<protein>
    <submittedName>
        <fullName evidence="3">Trypsin-like peptidase domain-containing protein</fullName>
    </submittedName>
</protein>
<dbReference type="Gene3D" id="2.40.10.10">
    <property type="entry name" value="Trypsin-like serine proteases"/>
    <property type="match status" value="2"/>
</dbReference>
<dbReference type="AlphaFoldDB" id="A0ABD4TCL6"/>
<keyword evidence="4" id="KW-1185">Reference proteome</keyword>
<name>A0ABD4TCL6_9CYAN</name>
<evidence type="ECO:0000313" key="3">
    <source>
        <dbReference type="EMBL" id="MCM1985390.1"/>
    </source>
</evidence>
<dbReference type="InterPro" id="IPR043504">
    <property type="entry name" value="Peptidase_S1_PA_chymotrypsin"/>
</dbReference>
<evidence type="ECO:0000313" key="4">
    <source>
        <dbReference type="Proteomes" id="UP000031561"/>
    </source>
</evidence>
<dbReference type="InterPro" id="IPR009003">
    <property type="entry name" value="Peptidase_S1_PA"/>
</dbReference>
<dbReference type="PANTHER" id="PTHR43019">
    <property type="entry name" value="SERINE ENDOPROTEASE DEGS"/>
    <property type="match status" value="1"/>
</dbReference>
<evidence type="ECO:0000256" key="2">
    <source>
        <dbReference type="SAM" id="SignalP"/>
    </source>
</evidence>
<keyword evidence="1" id="KW-0802">TPR repeat</keyword>
<dbReference type="PROSITE" id="PS50005">
    <property type="entry name" value="TPR"/>
    <property type="match status" value="1"/>
</dbReference>
<comment type="caution">
    <text evidence="3">The sequence shown here is derived from an EMBL/GenBank/DDBJ whole genome shotgun (WGS) entry which is preliminary data.</text>
</comment>
<evidence type="ECO:0000256" key="1">
    <source>
        <dbReference type="PROSITE-ProRule" id="PRU00339"/>
    </source>
</evidence>
<organism evidence="3 4">
    <name type="scientific">Lyngbya confervoides BDU141951</name>
    <dbReference type="NCBI Taxonomy" id="1574623"/>
    <lineage>
        <taxon>Bacteria</taxon>
        <taxon>Bacillati</taxon>
        <taxon>Cyanobacteriota</taxon>
        <taxon>Cyanophyceae</taxon>
        <taxon>Oscillatoriophycideae</taxon>
        <taxon>Oscillatoriales</taxon>
        <taxon>Microcoleaceae</taxon>
        <taxon>Lyngbya</taxon>
    </lineage>
</organism>
<dbReference type="Gene3D" id="1.25.40.10">
    <property type="entry name" value="Tetratricopeptide repeat domain"/>
    <property type="match status" value="1"/>
</dbReference>
<dbReference type="Proteomes" id="UP000031561">
    <property type="component" value="Unassembled WGS sequence"/>
</dbReference>
<dbReference type="SUPFAM" id="SSF48452">
    <property type="entry name" value="TPR-like"/>
    <property type="match status" value="1"/>
</dbReference>
<dbReference type="SMART" id="SM00028">
    <property type="entry name" value="TPR"/>
    <property type="match status" value="3"/>
</dbReference>
<accession>A0ABD4TCL6</accession>
<proteinExistence type="predicted"/>
<dbReference type="InterPro" id="IPR011990">
    <property type="entry name" value="TPR-like_helical_dom_sf"/>
</dbReference>
<dbReference type="RefSeq" id="WP_166278399.1">
    <property type="nucleotide sequence ID" value="NZ_JTHE03000121.1"/>
</dbReference>
<dbReference type="EMBL" id="JTHE03000121">
    <property type="protein sequence ID" value="MCM1985390.1"/>
    <property type="molecule type" value="Genomic_DNA"/>
</dbReference>
<dbReference type="SUPFAM" id="SSF50494">
    <property type="entry name" value="Trypsin-like serine proteases"/>
    <property type="match status" value="1"/>
</dbReference>
<dbReference type="Pfam" id="PF13432">
    <property type="entry name" value="TPR_16"/>
    <property type="match status" value="1"/>
</dbReference>
<reference evidence="3 4" key="1">
    <citation type="journal article" date="2015" name="Genome Announc.">
        <title>Draft Genome Sequence of Filamentous Marine Cyanobacterium Lyngbya confervoides Strain BDU141951.</title>
        <authorList>
            <person name="Chandrababunaidu M.M."/>
            <person name="Sen D."/>
            <person name="Tripathy S."/>
        </authorList>
    </citation>
    <scope>NUCLEOTIDE SEQUENCE [LARGE SCALE GENOMIC DNA]</scope>
    <source>
        <strain evidence="3 4">BDU141951</strain>
    </source>
</reference>
<dbReference type="InterPro" id="IPR019734">
    <property type="entry name" value="TPR_rpt"/>
</dbReference>
<sequence>MSRFLLPTFLLGVSLAIAAPHPAHAVSDARINAIAQKITVRIQHPTSSGSGILIQRQGNQYTLLTAAHVLAEPGPYQVVTPDGKSHRLTPDSIQSHSQADLAIAQFQSADSYEIAVISQAPLTEGSSVFVAGFPATTAAITEPVYSFTDGKLMAQAKTALADGYGLIYNNQTLPGMSGGPVLNQEGQLIGIHGRADASINPQDESLNPGIFVKSGANLGLPVQLVYGLLPRHQLSFAKSSPHQALIQDLMAQADFRRRQRDIPGATAALDQVIRLDPNYYEAYMVRGDIHLTQRDDYAAIADFYQAVQVDPSLGEGHYNLGLAHLRAGGGRDSIPHFEKAATIFKAKKQTEKYQAAQDQLKRLR</sequence>
<feature type="chain" id="PRO_5044746979" evidence="2">
    <location>
        <begin position="26"/>
        <end position="364"/>
    </location>
</feature>